<sequence>MFHPPIHDKHAHTYIGVCIHCSATPACTHACTHKQAVWYTDLPPSLKLMTVQVLCTHAQPLMACLCFPTSVKGPYEISDLDKVERWAALHMSVYYESLQGPGCCNNVCIHNISFPCRRCENLRVTLPREGDNQTIALLHFI</sequence>
<organism evidence="1 2">
    <name type="scientific">Xenoophorus captivus</name>
    <dbReference type="NCBI Taxonomy" id="1517983"/>
    <lineage>
        <taxon>Eukaryota</taxon>
        <taxon>Metazoa</taxon>
        <taxon>Chordata</taxon>
        <taxon>Craniata</taxon>
        <taxon>Vertebrata</taxon>
        <taxon>Euteleostomi</taxon>
        <taxon>Actinopterygii</taxon>
        <taxon>Neopterygii</taxon>
        <taxon>Teleostei</taxon>
        <taxon>Neoteleostei</taxon>
        <taxon>Acanthomorphata</taxon>
        <taxon>Ovalentaria</taxon>
        <taxon>Atherinomorphae</taxon>
        <taxon>Cyprinodontiformes</taxon>
        <taxon>Goodeidae</taxon>
        <taxon>Xenoophorus</taxon>
    </lineage>
</organism>
<accession>A0ABV0SHM6</accession>
<evidence type="ECO:0000313" key="1">
    <source>
        <dbReference type="EMBL" id="MEQ2219710.1"/>
    </source>
</evidence>
<evidence type="ECO:0000313" key="2">
    <source>
        <dbReference type="Proteomes" id="UP001434883"/>
    </source>
</evidence>
<name>A0ABV0SHM6_9TELE</name>
<dbReference type="Proteomes" id="UP001434883">
    <property type="component" value="Unassembled WGS sequence"/>
</dbReference>
<gene>
    <name evidence="1" type="ORF">XENOCAPTIV_022308</name>
</gene>
<proteinExistence type="predicted"/>
<keyword evidence="2" id="KW-1185">Reference proteome</keyword>
<protein>
    <submittedName>
        <fullName evidence="1">Uncharacterized protein</fullName>
    </submittedName>
</protein>
<reference evidence="1 2" key="1">
    <citation type="submission" date="2021-06" db="EMBL/GenBank/DDBJ databases">
        <authorList>
            <person name="Palmer J.M."/>
        </authorList>
    </citation>
    <scope>NUCLEOTIDE SEQUENCE [LARGE SCALE GENOMIC DNA]</scope>
    <source>
        <strain evidence="1 2">XC_2019</strain>
        <tissue evidence="1">Muscle</tissue>
    </source>
</reference>
<dbReference type="EMBL" id="JAHRIN010080587">
    <property type="protein sequence ID" value="MEQ2219710.1"/>
    <property type="molecule type" value="Genomic_DNA"/>
</dbReference>
<comment type="caution">
    <text evidence="1">The sequence shown here is derived from an EMBL/GenBank/DDBJ whole genome shotgun (WGS) entry which is preliminary data.</text>
</comment>